<keyword evidence="3" id="KW-1185">Reference proteome</keyword>
<dbReference type="InterPro" id="IPR023213">
    <property type="entry name" value="CAT-like_dom_sf"/>
</dbReference>
<dbReference type="InterPro" id="IPR051283">
    <property type="entry name" value="Sec_Metabolite_Acyltrans"/>
</dbReference>
<accession>A0ABR0U673</accession>
<comment type="caution">
    <text evidence="2">The sequence shown here is derived from an EMBL/GenBank/DDBJ whole genome shotgun (WGS) entry which is preliminary data.</text>
</comment>
<evidence type="ECO:0000313" key="3">
    <source>
        <dbReference type="Proteomes" id="UP001318860"/>
    </source>
</evidence>
<dbReference type="Pfam" id="PF02458">
    <property type="entry name" value="Transferase"/>
    <property type="match status" value="2"/>
</dbReference>
<keyword evidence="1" id="KW-0808">Transferase</keyword>
<reference evidence="2 3" key="1">
    <citation type="journal article" date="2021" name="Comput. Struct. Biotechnol. J.">
        <title>De novo genome assembly of the potent medicinal plant Rehmannia glutinosa using nanopore technology.</title>
        <authorList>
            <person name="Ma L."/>
            <person name="Dong C."/>
            <person name="Song C."/>
            <person name="Wang X."/>
            <person name="Zheng X."/>
            <person name="Niu Y."/>
            <person name="Chen S."/>
            <person name="Feng W."/>
        </authorList>
    </citation>
    <scope>NUCLEOTIDE SEQUENCE [LARGE SCALE GENOMIC DNA]</scope>
    <source>
        <strain evidence="2">DH-2019</strain>
    </source>
</reference>
<dbReference type="EMBL" id="JABTTQ020003390">
    <property type="protein sequence ID" value="KAK6117948.1"/>
    <property type="molecule type" value="Genomic_DNA"/>
</dbReference>
<gene>
    <name evidence="2" type="ORF">DH2020_048311</name>
</gene>
<evidence type="ECO:0000256" key="1">
    <source>
        <dbReference type="ARBA" id="ARBA00022679"/>
    </source>
</evidence>
<evidence type="ECO:0000313" key="2">
    <source>
        <dbReference type="EMBL" id="KAK6117948.1"/>
    </source>
</evidence>
<proteinExistence type="predicted"/>
<dbReference type="Proteomes" id="UP001318860">
    <property type="component" value="Unassembled WGS sequence"/>
</dbReference>
<sequence>MPKLEVISSCLVQSASSSIAFSRLELTPWDLQLLLVDPIQKGLLFHKPESQQLQETIIDHLKTSFSRTLNFFPPLAGRLGTVAHDDNTTCFSSIATTQEPSLLTQSLVMYLQAFARSTSQRACRWLIYRLHGKSRCRRWDFFLAFLQFLLIYGEASYVADEVLISLSVGARARIPLPEGYFGNAVVVGRIGIVEADLLRNGLGFVGLKINEFITKHNSEAAIKFLENWVKNPVLFRKGRSNFVVSSSPRYNVYGNDFGWGNRLLLEVGKGKKWMGRLRFFRPPCTAVSMLRFA</sequence>
<dbReference type="Gene3D" id="3.30.559.10">
    <property type="entry name" value="Chloramphenicol acetyltransferase-like domain"/>
    <property type="match status" value="2"/>
</dbReference>
<organism evidence="2 3">
    <name type="scientific">Rehmannia glutinosa</name>
    <name type="common">Chinese foxglove</name>
    <dbReference type="NCBI Taxonomy" id="99300"/>
    <lineage>
        <taxon>Eukaryota</taxon>
        <taxon>Viridiplantae</taxon>
        <taxon>Streptophyta</taxon>
        <taxon>Embryophyta</taxon>
        <taxon>Tracheophyta</taxon>
        <taxon>Spermatophyta</taxon>
        <taxon>Magnoliopsida</taxon>
        <taxon>eudicotyledons</taxon>
        <taxon>Gunneridae</taxon>
        <taxon>Pentapetalae</taxon>
        <taxon>asterids</taxon>
        <taxon>lamiids</taxon>
        <taxon>Lamiales</taxon>
        <taxon>Orobanchaceae</taxon>
        <taxon>Rehmannieae</taxon>
        <taxon>Rehmannia</taxon>
    </lineage>
</organism>
<dbReference type="PANTHER" id="PTHR31896">
    <property type="entry name" value="FAMILY REGULATORY PROTEIN, PUTATIVE (AFU_ORTHOLOGUE AFUA_3G14730)-RELATED"/>
    <property type="match status" value="1"/>
</dbReference>
<name>A0ABR0U673_REHGL</name>
<protein>
    <submittedName>
        <fullName evidence="2">Uncharacterized protein</fullName>
    </submittedName>
</protein>
<dbReference type="PANTHER" id="PTHR31896:SF43">
    <property type="entry name" value="PROTEIN ENHANCED PSEUDOMONAS SUSCEPTIBILITY 1"/>
    <property type="match status" value="1"/>
</dbReference>